<dbReference type="AlphaFoldDB" id="A0A9E4N141"/>
<reference evidence="2" key="1">
    <citation type="journal article" date="2021" name="Proc. Natl. Acad. Sci. U.S.A.">
        <title>Global biogeography of chemosynthetic symbionts reveals both localized and globally distributed symbiont groups. .</title>
        <authorList>
            <person name="Osvatic J.T."/>
            <person name="Wilkins L.G.E."/>
            <person name="Leibrecht L."/>
            <person name="Leray M."/>
            <person name="Zauner S."/>
            <person name="Polzin J."/>
            <person name="Camacho Y."/>
            <person name="Gros O."/>
            <person name="van Gils J.A."/>
            <person name="Eisen J.A."/>
            <person name="Petersen J.M."/>
            <person name="Yuen B."/>
        </authorList>
    </citation>
    <scope>NUCLEOTIDE SEQUENCE</scope>
    <source>
        <strain evidence="2">MAGL173</strain>
    </source>
</reference>
<sequence>MIRTIFAFLFTVVTTSLWAGVDTGTDINGVILAGHDVVAYHTQGTAVEGSSKYTAVYNDAIYQFSSSDNRDLFHSNPEKYAPAYGGFCAYGATLGKKFQVDGKAFEVVDGILYVNKNQQVYDIWRKDIPGNLSKADTQWPNIVNIPADEL</sequence>
<proteinExistence type="predicted"/>
<accession>A0A9E4N141</accession>
<feature type="chain" id="PRO_5039572964" evidence="1">
    <location>
        <begin position="20"/>
        <end position="150"/>
    </location>
</feature>
<evidence type="ECO:0000256" key="1">
    <source>
        <dbReference type="SAM" id="SignalP"/>
    </source>
</evidence>
<protein>
    <submittedName>
        <fullName evidence="2">YHS domain-containing protein</fullName>
    </submittedName>
</protein>
<name>A0A9E4N141_9GAMM</name>
<comment type="caution">
    <text evidence="2">The sequence shown here is derived from an EMBL/GenBank/DDBJ whole genome shotgun (WGS) entry which is preliminary data.</text>
</comment>
<dbReference type="Proteomes" id="UP000886687">
    <property type="component" value="Unassembled WGS sequence"/>
</dbReference>
<feature type="signal peptide" evidence="1">
    <location>
        <begin position="1"/>
        <end position="19"/>
    </location>
</feature>
<organism evidence="2 3">
    <name type="scientific">Candidatus Thiodiazotropha lotti</name>
    <dbReference type="NCBI Taxonomy" id="2792787"/>
    <lineage>
        <taxon>Bacteria</taxon>
        <taxon>Pseudomonadati</taxon>
        <taxon>Pseudomonadota</taxon>
        <taxon>Gammaproteobacteria</taxon>
        <taxon>Chromatiales</taxon>
        <taxon>Sedimenticolaceae</taxon>
        <taxon>Candidatus Thiodiazotropha</taxon>
    </lineage>
</organism>
<evidence type="ECO:0000313" key="2">
    <source>
        <dbReference type="EMBL" id="MCG7939425.1"/>
    </source>
</evidence>
<dbReference type="NCBIfam" id="NF041384">
    <property type="entry name" value="YHS_seleno_dom"/>
    <property type="match status" value="1"/>
</dbReference>
<keyword evidence="1" id="KW-0732">Signal</keyword>
<evidence type="ECO:0000313" key="3">
    <source>
        <dbReference type="Proteomes" id="UP000886687"/>
    </source>
</evidence>
<dbReference type="EMBL" id="JAEPDI010000005">
    <property type="protein sequence ID" value="MCG7939425.1"/>
    <property type="molecule type" value="Genomic_DNA"/>
</dbReference>
<gene>
    <name evidence="2" type="ORF">JAZ04_11305</name>
</gene>